<reference evidence="2" key="1">
    <citation type="journal article" date="2018" name="DNA Res.">
        <title>Multiple hybrid de novo genome assembly of finger millet, an orphan allotetraploid crop.</title>
        <authorList>
            <person name="Hatakeyama M."/>
            <person name="Aluri S."/>
            <person name="Balachadran M.T."/>
            <person name="Sivarajan S.R."/>
            <person name="Patrignani A."/>
            <person name="Gruter S."/>
            <person name="Poveda L."/>
            <person name="Shimizu-Inatsugi R."/>
            <person name="Baeten J."/>
            <person name="Francoijs K.J."/>
            <person name="Nataraja K.N."/>
            <person name="Reddy Y.A.N."/>
            <person name="Phadnis S."/>
            <person name="Ravikumar R.L."/>
            <person name="Schlapbach R."/>
            <person name="Sreeman S.M."/>
            <person name="Shimizu K.K."/>
        </authorList>
    </citation>
    <scope>NUCLEOTIDE SEQUENCE</scope>
</reference>
<dbReference type="EMBL" id="BQKI01000099">
    <property type="protein sequence ID" value="GJN39961.1"/>
    <property type="molecule type" value="Genomic_DNA"/>
</dbReference>
<proteinExistence type="predicted"/>
<organism evidence="2 3">
    <name type="scientific">Eleusine coracana subsp. coracana</name>
    <dbReference type="NCBI Taxonomy" id="191504"/>
    <lineage>
        <taxon>Eukaryota</taxon>
        <taxon>Viridiplantae</taxon>
        <taxon>Streptophyta</taxon>
        <taxon>Embryophyta</taxon>
        <taxon>Tracheophyta</taxon>
        <taxon>Spermatophyta</taxon>
        <taxon>Magnoliopsida</taxon>
        <taxon>Liliopsida</taxon>
        <taxon>Poales</taxon>
        <taxon>Poaceae</taxon>
        <taxon>PACMAD clade</taxon>
        <taxon>Chloridoideae</taxon>
        <taxon>Cynodonteae</taxon>
        <taxon>Eleusininae</taxon>
        <taxon>Eleusine</taxon>
    </lineage>
</organism>
<sequence length="129" mass="13527">MVCSKEVNLCLGGDQKMRTRLWSLGQLPPVLLHAGQLLHAAARAGRQGRVGTRRAGLGWSQAFVLHARHATVERRHAGLGWPRGALGRRGGVRVGSAAFLSGGEKGGGMAMGTRSGGDGATRAQGLMHR</sequence>
<feature type="compositionally biased region" description="Gly residues" evidence="1">
    <location>
        <begin position="105"/>
        <end position="119"/>
    </location>
</feature>
<accession>A0AAV5G0J6</accession>
<feature type="region of interest" description="Disordered" evidence="1">
    <location>
        <begin position="105"/>
        <end position="129"/>
    </location>
</feature>
<evidence type="ECO:0000256" key="1">
    <source>
        <dbReference type="SAM" id="MobiDB-lite"/>
    </source>
</evidence>
<keyword evidence="3" id="KW-1185">Reference proteome</keyword>
<dbReference type="Proteomes" id="UP001054889">
    <property type="component" value="Unassembled WGS sequence"/>
</dbReference>
<protein>
    <submittedName>
        <fullName evidence="2">Uncharacterized protein</fullName>
    </submittedName>
</protein>
<comment type="caution">
    <text evidence="2">The sequence shown here is derived from an EMBL/GenBank/DDBJ whole genome shotgun (WGS) entry which is preliminary data.</text>
</comment>
<evidence type="ECO:0000313" key="2">
    <source>
        <dbReference type="EMBL" id="GJN39961.1"/>
    </source>
</evidence>
<evidence type="ECO:0000313" key="3">
    <source>
        <dbReference type="Proteomes" id="UP001054889"/>
    </source>
</evidence>
<reference evidence="2" key="2">
    <citation type="submission" date="2021-12" db="EMBL/GenBank/DDBJ databases">
        <title>Resequencing data analysis of finger millet.</title>
        <authorList>
            <person name="Hatakeyama M."/>
            <person name="Aluri S."/>
            <person name="Balachadran M.T."/>
            <person name="Sivarajan S.R."/>
            <person name="Poveda L."/>
            <person name="Shimizu-Inatsugi R."/>
            <person name="Schlapbach R."/>
            <person name="Sreeman S.M."/>
            <person name="Shimizu K.K."/>
        </authorList>
    </citation>
    <scope>NUCLEOTIDE SEQUENCE</scope>
</reference>
<name>A0AAV5G0J6_ELECO</name>
<dbReference type="AlphaFoldDB" id="A0AAV5G0J6"/>
<gene>
    <name evidence="2" type="primary">gb29118</name>
    <name evidence="2" type="ORF">PR202_gb29118</name>
</gene>